<dbReference type="Pfam" id="PF11003">
    <property type="entry name" value="DUF2842"/>
    <property type="match status" value="1"/>
</dbReference>
<dbReference type="Proteomes" id="UP000245765">
    <property type="component" value="Unassembled WGS sequence"/>
</dbReference>
<keyword evidence="3" id="KW-1185">Reference proteome</keyword>
<proteinExistence type="predicted"/>
<evidence type="ECO:0000313" key="3">
    <source>
        <dbReference type="Proteomes" id="UP000245765"/>
    </source>
</evidence>
<gene>
    <name evidence="2" type="ORF">DFH01_02830</name>
</gene>
<evidence type="ECO:0000256" key="1">
    <source>
        <dbReference type="SAM" id="Phobius"/>
    </source>
</evidence>
<comment type="caution">
    <text evidence="2">The sequence shown here is derived from an EMBL/GenBank/DDBJ whole genome shotgun (WGS) entry which is preliminary data.</text>
</comment>
<keyword evidence="1" id="KW-0812">Transmembrane</keyword>
<keyword evidence="1" id="KW-0472">Membrane</keyword>
<organism evidence="2 3">
    <name type="scientific">Falsiroseomonas bella</name>
    <dbReference type="NCBI Taxonomy" id="2184016"/>
    <lineage>
        <taxon>Bacteria</taxon>
        <taxon>Pseudomonadati</taxon>
        <taxon>Pseudomonadota</taxon>
        <taxon>Alphaproteobacteria</taxon>
        <taxon>Acetobacterales</taxon>
        <taxon>Roseomonadaceae</taxon>
        <taxon>Falsiroseomonas</taxon>
    </lineage>
</organism>
<reference evidence="3" key="1">
    <citation type="submission" date="2018-05" db="EMBL/GenBank/DDBJ databases">
        <authorList>
            <person name="Du Z."/>
            <person name="Wang X."/>
        </authorList>
    </citation>
    <scope>NUCLEOTIDE SEQUENCE [LARGE SCALE GENOMIC DNA]</scope>
    <source>
        <strain evidence="3">CQN31</strain>
    </source>
</reference>
<dbReference type="EMBL" id="QGNA01000001">
    <property type="protein sequence ID" value="PWS38247.1"/>
    <property type="molecule type" value="Genomic_DNA"/>
</dbReference>
<evidence type="ECO:0000313" key="2">
    <source>
        <dbReference type="EMBL" id="PWS38247.1"/>
    </source>
</evidence>
<dbReference type="InterPro" id="IPR021265">
    <property type="entry name" value="DUF2842"/>
</dbReference>
<dbReference type="OrthoDB" id="7283648at2"/>
<dbReference type="RefSeq" id="WP_109868868.1">
    <property type="nucleotide sequence ID" value="NZ_QGNA01000001.1"/>
</dbReference>
<dbReference type="AlphaFoldDB" id="A0A317FJK0"/>
<protein>
    <submittedName>
        <fullName evidence="2">DUF2842 domain-containing protein</fullName>
    </submittedName>
</protein>
<accession>A0A317FJK0</accession>
<keyword evidence="1" id="KW-1133">Transmembrane helix</keyword>
<feature type="transmembrane region" description="Helical" evidence="1">
    <location>
        <begin position="34"/>
        <end position="51"/>
    </location>
</feature>
<name>A0A317FJK0_9PROT</name>
<sequence>MPRPLLALIVGLLGFLLYVGAVVAMADWVLHLHWLVQLAYFTVAGIAWVWPARALMFWAARADG</sequence>